<feature type="compositionally biased region" description="Gly residues" evidence="9">
    <location>
        <begin position="640"/>
        <end position="670"/>
    </location>
</feature>
<proteinExistence type="inferred from homology"/>
<evidence type="ECO:0000256" key="8">
    <source>
        <dbReference type="RuleBase" id="RU003345"/>
    </source>
</evidence>
<reference evidence="12 13" key="1">
    <citation type="submission" date="2020-07" db="EMBL/GenBank/DDBJ databases">
        <title>Sequencing the genomes of 1000 actinobacteria strains.</title>
        <authorList>
            <person name="Klenk H.-P."/>
        </authorList>
    </citation>
    <scope>NUCLEOTIDE SEQUENCE [LARGE SCALE GENOMIC DNA]</scope>
    <source>
        <strain evidence="12 13">DSM 26474</strain>
    </source>
</reference>
<dbReference type="InterPro" id="IPR002872">
    <property type="entry name" value="Proline_DH_dom"/>
</dbReference>
<evidence type="ECO:0000256" key="5">
    <source>
        <dbReference type="ARBA" id="ARBA00048142"/>
    </source>
</evidence>
<feature type="region of interest" description="Disordered" evidence="9">
    <location>
        <begin position="1"/>
        <end position="26"/>
    </location>
</feature>
<feature type="region of interest" description="Disordered" evidence="9">
    <location>
        <begin position="600"/>
        <end position="703"/>
    </location>
</feature>
<evidence type="ECO:0000256" key="7">
    <source>
        <dbReference type="PROSITE-ProRule" id="PRU10007"/>
    </source>
</evidence>
<dbReference type="PANTHER" id="PTHR42862">
    <property type="entry name" value="DELTA-1-PYRROLINE-5-CARBOXYLATE DEHYDROGENASE 1, ISOFORM A-RELATED"/>
    <property type="match status" value="1"/>
</dbReference>
<protein>
    <recommendedName>
        <fullName evidence="2">L-glutamate gamma-semialdehyde dehydrogenase</fullName>
        <ecNumber evidence="2">1.2.1.88</ecNumber>
    </recommendedName>
</protein>
<feature type="active site" evidence="6 7">
    <location>
        <position position="934"/>
    </location>
</feature>
<evidence type="ECO:0000256" key="2">
    <source>
        <dbReference type="ARBA" id="ARBA00012884"/>
    </source>
</evidence>
<dbReference type="InterPro" id="IPR050485">
    <property type="entry name" value="Proline_metab_enzyme"/>
</dbReference>
<evidence type="ECO:0000256" key="1">
    <source>
        <dbReference type="ARBA" id="ARBA00004786"/>
    </source>
</evidence>
<evidence type="ECO:0000256" key="4">
    <source>
        <dbReference type="ARBA" id="ARBA00023027"/>
    </source>
</evidence>
<dbReference type="PROSITE" id="PS00070">
    <property type="entry name" value="ALDEHYDE_DEHYDR_CYS"/>
    <property type="match status" value="1"/>
</dbReference>
<comment type="similarity">
    <text evidence="8">Belongs to the aldehyde dehydrogenase family.</text>
</comment>
<dbReference type="PROSITE" id="PS00687">
    <property type="entry name" value="ALDEHYDE_DEHYDR_GLU"/>
    <property type="match status" value="1"/>
</dbReference>
<dbReference type="InterPro" id="IPR025703">
    <property type="entry name" value="Bifunct_PutA"/>
</dbReference>
<organism evidence="12 13">
    <name type="scientific">Herbiconiux flava</name>
    <dbReference type="NCBI Taxonomy" id="881268"/>
    <lineage>
        <taxon>Bacteria</taxon>
        <taxon>Bacillati</taxon>
        <taxon>Actinomycetota</taxon>
        <taxon>Actinomycetes</taxon>
        <taxon>Micrococcales</taxon>
        <taxon>Microbacteriaceae</taxon>
        <taxon>Herbiconiux</taxon>
    </lineage>
</organism>
<dbReference type="InterPro" id="IPR016163">
    <property type="entry name" value="Ald_DH_C"/>
</dbReference>
<keyword evidence="4" id="KW-0520">NAD</keyword>
<dbReference type="InterPro" id="IPR029041">
    <property type="entry name" value="FAD-linked_oxidoreductase-like"/>
</dbReference>
<evidence type="ECO:0000256" key="6">
    <source>
        <dbReference type="PIRSR" id="PIRSR000197-1"/>
    </source>
</evidence>
<feature type="active site" evidence="6">
    <location>
        <position position="968"/>
    </location>
</feature>
<dbReference type="PANTHER" id="PTHR42862:SF1">
    <property type="entry name" value="DELTA-1-PYRROLINE-5-CARBOXYLATE DEHYDROGENASE 2, ISOFORM A-RELATED"/>
    <property type="match status" value="1"/>
</dbReference>
<evidence type="ECO:0000256" key="9">
    <source>
        <dbReference type="SAM" id="MobiDB-lite"/>
    </source>
</evidence>
<dbReference type="InterPro" id="IPR016161">
    <property type="entry name" value="Ald_DH/histidinol_DH"/>
</dbReference>
<gene>
    <name evidence="12" type="ORF">BJ984_000830</name>
</gene>
<evidence type="ECO:0000313" key="13">
    <source>
        <dbReference type="Proteomes" id="UP000549913"/>
    </source>
</evidence>
<dbReference type="GO" id="GO:0004657">
    <property type="term" value="F:proline dehydrogenase activity"/>
    <property type="evidence" value="ECO:0007669"/>
    <property type="project" value="InterPro"/>
</dbReference>
<dbReference type="InterPro" id="IPR016162">
    <property type="entry name" value="Ald_DH_N"/>
</dbReference>
<evidence type="ECO:0000259" key="10">
    <source>
        <dbReference type="Pfam" id="PF00171"/>
    </source>
</evidence>
<comment type="caution">
    <text evidence="12">The sequence shown here is derived from an EMBL/GenBank/DDBJ whole genome shotgun (WGS) entry which is preliminary data.</text>
</comment>
<dbReference type="EC" id="1.2.1.88" evidence="2"/>
<keyword evidence="3 8" id="KW-0560">Oxidoreductase</keyword>
<dbReference type="RefSeq" id="WP_246306428.1">
    <property type="nucleotide sequence ID" value="NZ_BSEW01000001.1"/>
</dbReference>
<dbReference type="Pfam" id="PF01619">
    <property type="entry name" value="Pro_dh"/>
    <property type="match status" value="1"/>
</dbReference>
<feature type="compositionally biased region" description="Low complexity" evidence="9">
    <location>
        <begin position="609"/>
        <end position="625"/>
    </location>
</feature>
<keyword evidence="13" id="KW-1185">Reference proteome</keyword>
<dbReference type="Gene3D" id="3.40.605.10">
    <property type="entry name" value="Aldehyde Dehydrogenase, Chain A, domain 1"/>
    <property type="match status" value="1"/>
</dbReference>
<dbReference type="GO" id="GO:0010133">
    <property type="term" value="P:L-proline catabolic process to L-glutamate"/>
    <property type="evidence" value="ECO:0007669"/>
    <property type="project" value="InterPro"/>
</dbReference>
<dbReference type="GO" id="GO:0003842">
    <property type="term" value="F:L-glutamate gamma-semialdehyde dehydrogenase activity"/>
    <property type="evidence" value="ECO:0007669"/>
    <property type="project" value="UniProtKB-EC"/>
</dbReference>
<dbReference type="Gene3D" id="3.20.20.220">
    <property type="match status" value="1"/>
</dbReference>
<sequence>MTELHSHPSQPAPGEPSDDGTGSGACAASVGAADVAGAGGAVAGDSAGVDASVPLAEAAVALARRWVDESVGAPVDPAAARLAGVLKDPDGLGFTVGFVDGVARPEDLTVAAKNLKRLADRVPHFLPPALRAAVVTGGAVGEVLPQAVVPVARRVLRAMVGHLIVDSRPSKFGPAVKKLREAGDGAVRLNINLLGEAVLGDREAENRLNGTKRLLQRPDVDYVSVKVSSVAAQLSMWAFDETVERVAQTLIPLYRIAAKKSPLGLEAPGGHPDRTFINLDMEEYRDLDLTIAVFQRILDEPDFLDLEAGIVLQAYLPDALPALQRLHEWAAERRSRGGAPIKVRVVKGANLAMEHVDAVLHGWPQATYDSKQQTDTNYKRVLDWALRPEHVDAVRIGVAGHNLFDLAWAWLLAERRGVTDAVDVEMLLGMATGQAEAVHKTVGSLLLYTPVVAPKEFDVAIGYLVRRLEENASDENFMSSLFELASTPSAFDKERDRFLASLEALEAELESNGAPAQDGDAPQRAVADSDVEEADSELQPLDASADEGASGGEPELPELSELEREAKEALRVALAELEAEQARQVSLAELRAETAAIDLDAESGEDASESASEISPSDGGPSPSGTVAADGPVGERSPAGGPGSGSIGAVGGAESGSYGSAGAGGSGAVGAAGADVGPRRTQNRLTGDLEPAAAEFRNTPDTDTSLAANRAWGARILARVAGSTLGVDTIESARVDDEVQLDGIVAAAVAAGERWGARSAAERARYIRRAGYALEANRDRLIEVMAAETGKTIDQADPEVSEAIDFAGYYAHTALELDTVDGAVFVPSRLTVVVPPWNFPVAIPAGGVLAALAAGSAVIVKPAPQARRSAAVMVEALWESGIPRELLTLVDVDEGDLGRQLMSDERVDRLILTGSYDTAALFRSWRPTLPLLAETSGKNAIVVTPSADLDLAVSDLVSSAFGHAGQKCSAASVVILVGSVARSERFRRQLIDAVTSLKVGYPSDPESRMGPLIEPASGKLAEALTTLGSGERWLVEPKQLDGSGRLWSPGVREGVMPGTAFHLTEYFGPVVGIMHATSLEQAIELQNAVPYGLTAGLHSLDSDEVRQWLAKVEAGNLYVNRGTTGAIVRRQPFGGWKKSSVGAGAKAGGPNYLVHLGTWRTQPGEQGEGPNLAGLSPAVVQLLESATGGLDWEDFDAARRGAKSDQAAFGSFFRPSDPSALVVERNVLRYLPVPVAIRLSEGRPLHELVRVLAAATLAGSTVSVSSASKLPRPLRVLMKERGVKVVIEKDAAWLKRAPQFVGEVPRIRLIGGDAGALAVALDGSPELAVHAGEVTRAGRLELLPFLREQAVSATAHRFGNPTPLLDGIL</sequence>
<dbReference type="InterPro" id="IPR029510">
    <property type="entry name" value="Ald_DH_CS_GLU"/>
</dbReference>
<dbReference type="InterPro" id="IPR016160">
    <property type="entry name" value="Ald_DH_CS_CYS"/>
</dbReference>
<dbReference type="SUPFAM" id="SSF53720">
    <property type="entry name" value="ALDH-like"/>
    <property type="match status" value="1"/>
</dbReference>
<name>A0A852SBA0_9MICO</name>
<comment type="catalytic activity">
    <reaction evidence="5">
        <text>L-glutamate 5-semialdehyde + NAD(+) + H2O = L-glutamate + NADH + 2 H(+)</text>
        <dbReference type="Rhea" id="RHEA:30235"/>
        <dbReference type="ChEBI" id="CHEBI:15377"/>
        <dbReference type="ChEBI" id="CHEBI:15378"/>
        <dbReference type="ChEBI" id="CHEBI:29985"/>
        <dbReference type="ChEBI" id="CHEBI:57540"/>
        <dbReference type="ChEBI" id="CHEBI:57945"/>
        <dbReference type="ChEBI" id="CHEBI:58066"/>
        <dbReference type="EC" id="1.2.1.88"/>
    </reaction>
</comment>
<feature type="region of interest" description="Disordered" evidence="9">
    <location>
        <begin position="510"/>
        <end position="560"/>
    </location>
</feature>
<dbReference type="GO" id="GO:0003700">
    <property type="term" value="F:DNA-binding transcription factor activity"/>
    <property type="evidence" value="ECO:0007669"/>
    <property type="project" value="InterPro"/>
</dbReference>
<dbReference type="PIRSF" id="PIRSF000197">
    <property type="entry name" value="Bifunct_PutA"/>
    <property type="match status" value="1"/>
</dbReference>
<dbReference type="EMBL" id="JACCBM010000001">
    <property type="protein sequence ID" value="NYD69672.1"/>
    <property type="molecule type" value="Genomic_DNA"/>
</dbReference>
<accession>A0A852SBA0</accession>
<dbReference type="SUPFAM" id="SSF51730">
    <property type="entry name" value="FAD-linked oxidoreductase"/>
    <property type="match status" value="1"/>
</dbReference>
<dbReference type="Gene3D" id="3.40.309.10">
    <property type="entry name" value="Aldehyde Dehydrogenase, Chain A, domain 2"/>
    <property type="match status" value="1"/>
</dbReference>
<feature type="domain" description="Aldehyde dehydrogenase" evidence="10">
    <location>
        <begin position="730"/>
        <end position="1151"/>
    </location>
</feature>
<dbReference type="Proteomes" id="UP000549913">
    <property type="component" value="Unassembled WGS sequence"/>
</dbReference>
<comment type="pathway">
    <text evidence="1">Amino-acid degradation; L-proline degradation into L-glutamate; L-glutamate from L-proline: step 2/2.</text>
</comment>
<evidence type="ECO:0000259" key="11">
    <source>
        <dbReference type="Pfam" id="PF01619"/>
    </source>
</evidence>
<dbReference type="InterPro" id="IPR015590">
    <property type="entry name" value="Aldehyde_DH_dom"/>
</dbReference>
<dbReference type="Pfam" id="PF00171">
    <property type="entry name" value="Aldedh"/>
    <property type="match status" value="1"/>
</dbReference>
<evidence type="ECO:0000256" key="3">
    <source>
        <dbReference type="ARBA" id="ARBA00023002"/>
    </source>
</evidence>
<evidence type="ECO:0000313" key="12">
    <source>
        <dbReference type="EMBL" id="NYD69672.1"/>
    </source>
</evidence>
<dbReference type="GO" id="GO:0009898">
    <property type="term" value="C:cytoplasmic side of plasma membrane"/>
    <property type="evidence" value="ECO:0007669"/>
    <property type="project" value="TreeGrafter"/>
</dbReference>
<feature type="domain" description="Proline dehydrogenase" evidence="11">
    <location>
        <begin position="176"/>
        <end position="479"/>
    </location>
</feature>